<evidence type="ECO:0000259" key="1">
    <source>
        <dbReference type="Pfam" id="PF14213"/>
    </source>
</evidence>
<reference evidence="2 3" key="1">
    <citation type="submission" date="2015-09" db="EMBL/GenBank/DDBJ databases">
        <authorList>
            <consortium name="Pathogen Informatics"/>
        </authorList>
    </citation>
    <scope>NUCLEOTIDE SEQUENCE [LARGE SCALE GENOMIC DNA]</scope>
    <source>
        <strain evidence="2 3">2789STDY5834855</strain>
    </source>
</reference>
<evidence type="ECO:0000313" key="3">
    <source>
        <dbReference type="Proteomes" id="UP000095558"/>
    </source>
</evidence>
<dbReference type="AlphaFoldDB" id="A0A173ZHU6"/>
<feature type="domain" description="DUF4325" evidence="1">
    <location>
        <begin position="17"/>
        <end position="76"/>
    </location>
</feature>
<gene>
    <name evidence="2" type="ORF">ERS852470_00639</name>
</gene>
<protein>
    <recommendedName>
        <fullName evidence="1">DUF4325 domain-containing protein</fullName>
    </recommendedName>
</protein>
<proteinExistence type="predicted"/>
<accession>A0A173ZHU6</accession>
<dbReference type="OrthoDB" id="1931651at2"/>
<dbReference type="RefSeq" id="WP_042402027.1">
    <property type="nucleotide sequence ID" value="NZ_CYYT01000019.1"/>
</dbReference>
<dbReference type="InterPro" id="IPR025474">
    <property type="entry name" value="DUF4325"/>
</dbReference>
<dbReference type="GeneID" id="83013181"/>
<dbReference type="Pfam" id="PF14213">
    <property type="entry name" value="DUF4325"/>
    <property type="match status" value="1"/>
</dbReference>
<dbReference type="Proteomes" id="UP000095558">
    <property type="component" value="Unassembled WGS sequence"/>
</dbReference>
<name>A0A173ZHU6_9CLOT</name>
<organism evidence="2 3">
    <name type="scientific">Clostridium disporicum</name>
    <dbReference type="NCBI Taxonomy" id="84024"/>
    <lineage>
        <taxon>Bacteria</taxon>
        <taxon>Bacillati</taxon>
        <taxon>Bacillota</taxon>
        <taxon>Clostridia</taxon>
        <taxon>Eubacteriales</taxon>
        <taxon>Clostridiaceae</taxon>
        <taxon>Clostridium</taxon>
    </lineage>
</organism>
<dbReference type="EMBL" id="CYZV01000005">
    <property type="protein sequence ID" value="CUN75200.1"/>
    <property type="molecule type" value="Genomic_DNA"/>
</dbReference>
<sequence length="90" mass="10556">MNIKVRDLLGDNYSIEDAILLREIIRNNLDQGVILDFDGYDRVPSTFLINLFSDLIYKFGRDYIFKQVVVKNLSNYRDYSRVVLGTAFQQ</sequence>
<evidence type="ECO:0000313" key="2">
    <source>
        <dbReference type="EMBL" id="CUN75200.1"/>
    </source>
</evidence>